<reference evidence="3 4" key="1">
    <citation type="submission" date="2019-05" db="EMBL/GenBank/DDBJ databases">
        <title>Draft genome sequence of Nonomuraea turkmeniaca DSM 43926.</title>
        <authorList>
            <person name="Saricaoglu S."/>
            <person name="Isik K."/>
        </authorList>
    </citation>
    <scope>NUCLEOTIDE SEQUENCE [LARGE SCALE GENOMIC DNA]</scope>
    <source>
        <strain evidence="3 4">DSM 43926</strain>
    </source>
</reference>
<gene>
    <name evidence="3" type="ORF">ETD86_35720</name>
</gene>
<dbReference type="EMBL" id="VCKY01000156">
    <property type="protein sequence ID" value="TMR11477.1"/>
    <property type="molecule type" value="Genomic_DNA"/>
</dbReference>
<dbReference type="OrthoDB" id="2751008at2"/>
<feature type="region of interest" description="Disordered" evidence="1">
    <location>
        <begin position="101"/>
        <end position="121"/>
    </location>
</feature>
<feature type="domain" description="Deoxyribonuclease NucA/NucB" evidence="2">
    <location>
        <begin position="200"/>
        <end position="250"/>
    </location>
</feature>
<organism evidence="3 4">
    <name type="scientific">Nonomuraea turkmeniaca</name>
    <dbReference type="NCBI Taxonomy" id="103838"/>
    <lineage>
        <taxon>Bacteria</taxon>
        <taxon>Bacillati</taxon>
        <taxon>Actinomycetota</taxon>
        <taxon>Actinomycetes</taxon>
        <taxon>Streptosporangiales</taxon>
        <taxon>Streptosporangiaceae</taxon>
        <taxon>Nonomuraea</taxon>
    </lineage>
</organism>
<sequence>MRRWRPVTPPRRRPGSSTPTPARRSSPTALAGPPTSGTRAGRRTTTAAASRSASLRRGPTCSPRNCASPRSWWPSCTPATSSPNFLPVIDHIADALDQSKNASAFPPYRPGDTTNGRNNNYPPVRGPLGNELKKIIAGNYDKAPTTDEGQPLCRGADKNERANRKVFGGHPIYVPQDAFSLTPYGNYCQYYFKEQYAATHAGALQCDEYPFASTEQGAALDKIHYSVRAVHTSYNENHGDALQAFYGQYRLITYDPENTPTKVSDSPFWVKIVD</sequence>
<feature type="compositionally biased region" description="Basic residues" evidence="1">
    <location>
        <begin position="1"/>
        <end position="14"/>
    </location>
</feature>
<name>A0A5S4F643_9ACTN</name>
<proteinExistence type="predicted"/>
<feature type="region of interest" description="Disordered" evidence="1">
    <location>
        <begin position="1"/>
        <end position="72"/>
    </location>
</feature>
<feature type="compositionally biased region" description="Low complexity" evidence="1">
    <location>
        <begin position="15"/>
        <end position="59"/>
    </location>
</feature>
<dbReference type="AlphaFoldDB" id="A0A5S4F643"/>
<dbReference type="Proteomes" id="UP000309128">
    <property type="component" value="Unassembled WGS sequence"/>
</dbReference>
<evidence type="ECO:0000259" key="2">
    <source>
        <dbReference type="Pfam" id="PF14040"/>
    </source>
</evidence>
<accession>A0A5S4F643</accession>
<evidence type="ECO:0000313" key="3">
    <source>
        <dbReference type="EMBL" id="TMR11477.1"/>
    </source>
</evidence>
<protein>
    <recommendedName>
        <fullName evidence="2">Deoxyribonuclease NucA/NucB domain-containing protein</fullName>
    </recommendedName>
</protein>
<keyword evidence="4" id="KW-1185">Reference proteome</keyword>
<dbReference type="InterPro" id="IPR029476">
    <property type="entry name" value="DNase_NucA_NucB"/>
</dbReference>
<dbReference type="Pfam" id="PF14040">
    <property type="entry name" value="DNase_NucA_NucB"/>
    <property type="match status" value="1"/>
</dbReference>
<feature type="compositionally biased region" description="Polar residues" evidence="1">
    <location>
        <begin position="112"/>
        <end position="121"/>
    </location>
</feature>
<comment type="caution">
    <text evidence="3">The sequence shown here is derived from an EMBL/GenBank/DDBJ whole genome shotgun (WGS) entry which is preliminary data.</text>
</comment>
<evidence type="ECO:0000256" key="1">
    <source>
        <dbReference type="SAM" id="MobiDB-lite"/>
    </source>
</evidence>
<evidence type="ECO:0000313" key="4">
    <source>
        <dbReference type="Proteomes" id="UP000309128"/>
    </source>
</evidence>